<dbReference type="Pfam" id="PF00018">
    <property type="entry name" value="SH3_1"/>
    <property type="match status" value="1"/>
</dbReference>
<dbReference type="PROSITE" id="PS50002">
    <property type="entry name" value="SH3"/>
    <property type="match status" value="1"/>
</dbReference>
<evidence type="ECO:0000256" key="2">
    <source>
        <dbReference type="PROSITE-ProRule" id="PRU00192"/>
    </source>
</evidence>
<evidence type="ECO:0000313" key="5">
    <source>
        <dbReference type="EnsemblMetazoa" id="HelroP153783"/>
    </source>
</evidence>
<keyword evidence="6" id="KW-1185">Reference proteome</keyword>
<accession>T1ELB6</accession>
<dbReference type="InParanoid" id="T1ELB6"/>
<protein>
    <recommendedName>
        <fullName evidence="3">SH3 domain-containing protein</fullName>
    </recommendedName>
</protein>
<dbReference type="OrthoDB" id="207120at2759"/>
<dbReference type="SUPFAM" id="SSF50044">
    <property type="entry name" value="SH3-domain"/>
    <property type="match status" value="1"/>
</dbReference>
<reference evidence="5" key="3">
    <citation type="submission" date="2015-06" db="UniProtKB">
        <authorList>
            <consortium name="EnsemblMetazoa"/>
        </authorList>
    </citation>
    <scope>IDENTIFICATION</scope>
</reference>
<reference evidence="6" key="1">
    <citation type="submission" date="2012-12" db="EMBL/GenBank/DDBJ databases">
        <authorList>
            <person name="Hellsten U."/>
            <person name="Grimwood J."/>
            <person name="Chapman J.A."/>
            <person name="Shapiro H."/>
            <person name="Aerts A."/>
            <person name="Otillar R.P."/>
            <person name="Terry A.Y."/>
            <person name="Boore J.L."/>
            <person name="Simakov O."/>
            <person name="Marletaz F."/>
            <person name="Cho S.-J."/>
            <person name="Edsinger-Gonzales E."/>
            <person name="Havlak P."/>
            <person name="Kuo D.-H."/>
            <person name="Larsson T."/>
            <person name="Lv J."/>
            <person name="Arendt D."/>
            <person name="Savage R."/>
            <person name="Osoegawa K."/>
            <person name="de Jong P."/>
            <person name="Lindberg D.R."/>
            <person name="Seaver E.C."/>
            <person name="Weisblat D.A."/>
            <person name="Putnam N.H."/>
            <person name="Grigoriev I.V."/>
            <person name="Rokhsar D.S."/>
        </authorList>
    </citation>
    <scope>NUCLEOTIDE SEQUENCE</scope>
</reference>
<dbReference type="InterPro" id="IPR001452">
    <property type="entry name" value="SH3_domain"/>
</dbReference>
<dbReference type="PANTHER" id="PTHR45929:SF3">
    <property type="entry name" value="JAK PATHWAY SIGNAL TRANSDUCTION ADAPTOR MOLECULE"/>
    <property type="match status" value="1"/>
</dbReference>
<dbReference type="KEGG" id="hro:HELRODRAFT_153783"/>
<name>T1ELB6_HELRO</name>
<dbReference type="GeneID" id="20197366"/>
<dbReference type="HOGENOM" id="CLU_186395_3_1_1"/>
<dbReference type="EnsemblMetazoa" id="HelroT153783">
    <property type="protein sequence ID" value="HelroP153783"/>
    <property type="gene ID" value="HelroG153783"/>
</dbReference>
<dbReference type="Gene3D" id="2.30.30.40">
    <property type="entry name" value="SH3 Domains"/>
    <property type="match status" value="1"/>
</dbReference>
<evidence type="ECO:0000313" key="4">
    <source>
        <dbReference type="EMBL" id="ESO09426.1"/>
    </source>
</evidence>
<feature type="domain" description="SH3" evidence="3">
    <location>
        <begin position="1"/>
        <end position="54"/>
    </location>
</feature>
<dbReference type="PRINTS" id="PR00452">
    <property type="entry name" value="SH3DOMAIN"/>
</dbReference>
<dbReference type="RefSeq" id="XP_009012519.1">
    <property type="nucleotide sequence ID" value="XM_009014271.1"/>
</dbReference>
<dbReference type="SMART" id="SM00326">
    <property type="entry name" value="SH3"/>
    <property type="match status" value="1"/>
</dbReference>
<dbReference type="InterPro" id="IPR036028">
    <property type="entry name" value="SH3-like_dom_sf"/>
</dbReference>
<sequence length="54" mass="6293">VVANYDFKPQDPEELELKRGDIVLVIDKKDPNWWSGEIVRGSQVFRGLFPKTYV</sequence>
<dbReference type="CDD" id="cd00174">
    <property type="entry name" value="SH3"/>
    <property type="match status" value="1"/>
</dbReference>
<evidence type="ECO:0000256" key="1">
    <source>
        <dbReference type="ARBA" id="ARBA00022443"/>
    </source>
</evidence>
<keyword evidence="1 2" id="KW-0728">SH3 domain</keyword>
<dbReference type="Proteomes" id="UP000015101">
    <property type="component" value="Unassembled WGS sequence"/>
</dbReference>
<reference evidence="4 6" key="2">
    <citation type="journal article" date="2013" name="Nature">
        <title>Insights into bilaterian evolution from three spiralian genomes.</title>
        <authorList>
            <person name="Simakov O."/>
            <person name="Marletaz F."/>
            <person name="Cho S.J."/>
            <person name="Edsinger-Gonzales E."/>
            <person name="Havlak P."/>
            <person name="Hellsten U."/>
            <person name="Kuo D.H."/>
            <person name="Larsson T."/>
            <person name="Lv J."/>
            <person name="Arendt D."/>
            <person name="Savage R."/>
            <person name="Osoegawa K."/>
            <person name="de Jong P."/>
            <person name="Grimwood J."/>
            <person name="Chapman J.A."/>
            <person name="Shapiro H."/>
            <person name="Aerts A."/>
            <person name="Otillar R.P."/>
            <person name="Terry A.Y."/>
            <person name="Boore J.L."/>
            <person name="Grigoriev I.V."/>
            <person name="Lindberg D.R."/>
            <person name="Seaver E.C."/>
            <person name="Weisblat D.A."/>
            <person name="Putnam N.H."/>
            <person name="Rokhsar D.S."/>
        </authorList>
    </citation>
    <scope>NUCLEOTIDE SEQUENCE</scope>
</reference>
<gene>
    <name evidence="5" type="primary">20197366</name>
    <name evidence="4" type="ORF">HELRODRAFT_153783</name>
</gene>
<organism evidence="5 6">
    <name type="scientific">Helobdella robusta</name>
    <name type="common">Californian leech</name>
    <dbReference type="NCBI Taxonomy" id="6412"/>
    <lineage>
        <taxon>Eukaryota</taxon>
        <taxon>Metazoa</taxon>
        <taxon>Spiralia</taxon>
        <taxon>Lophotrochozoa</taxon>
        <taxon>Annelida</taxon>
        <taxon>Clitellata</taxon>
        <taxon>Hirudinea</taxon>
        <taxon>Rhynchobdellida</taxon>
        <taxon>Glossiphoniidae</taxon>
        <taxon>Helobdella</taxon>
    </lineage>
</organism>
<dbReference type="EMBL" id="AMQM01002958">
    <property type="status" value="NOT_ANNOTATED_CDS"/>
    <property type="molecule type" value="Genomic_DNA"/>
</dbReference>
<dbReference type="EMBL" id="KB095959">
    <property type="protein sequence ID" value="ESO09426.1"/>
    <property type="molecule type" value="Genomic_DNA"/>
</dbReference>
<dbReference type="InterPro" id="IPR050670">
    <property type="entry name" value="STAM"/>
</dbReference>
<dbReference type="STRING" id="6412.T1ELB6"/>
<proteinExistence type="predicted"/>
<evidence type="ECO:0000313" key="6">
    <source>
        <dbReference type="Proteomes" id="UP000015101"/>
    </source>
</evidence>
<dbReference type="PANTHER" id="PTHR45929">
    <property type="entry name" value="JAK PATHWAY SIGNAL TRANSDUCTION ADAPTOR MOLECULE"/>
    <property type="match status" value="1"/>
</dbReference>
<dbReference type="CTD" id="20197366"/>
<dbReference type="PRINTS" id="PR00499">
    <property type="entry name" value="P67PHOX"/>
</dbReference>
<evidence type="ECO:0000259" key="3">
    <source>
        <dbReference type="PROSITE" id="PS50002"/>
    </source>
</evidence>
<dbReference type="AlphaFoldDB" id="T1ELB6"/>